<evidence type="ECO:0000313" key="3">
    <source>
        <dbReference type="Proteomes" id="UP000077355"/>
    </source>
</evidence>
<dbReference type="EMBL" id="LVJI01000007">
    <property type="protein sequence ID" value="OAB47260.1"/>
    <property type="molecule type" value="Genomic_DNA"/>
</dbReference>
<evidence type="ECO:0000313" key="2">
    <source>
        <dbReference type="EMBL" id="OAB47260.1"/>
    </source>
</evidence>
<dbReference type="Proteomes" id="UP000077355">
    <property type="component" value="Unassembled WGS sequence"/>
</dbReference>
<gene>
    <name evidence="2" type="ORF">PBAT_06005</name>
</gene>
<dbReference type="RefSeq" id="WP_169810084.1">
    <property type="nucleotide sequence ID" value="NZ_CP043611.1"/>
</dbReference>
<name>A0A168Q0M3_9BACL</name>
<evidence type="ECO:0000259" key="1">
    <source>
        <dbReference type="Pfam" id="PF16116"/>
    </source>
</evidence>
<dbReference type="Pfam" id="PF16116">
    <property type="entry name" value="DUF4832"/>
    <property type="match status" value="1"/>
</dbReference>
<dbReference type="InterPro" id="IPR032267">
    <property type="entry name" value="DUF4832"/>
</dbReference>
<feature type="domain" description="DUF4832" evidence="1">
    <location>
        <begin position="211"/>
        <end position="417"/>
    </location>
</feature>
<comment type="caution">
    <text evidence="2">The sequence shown here is derived from an EMBL/GenBank/DDBJ whole genome shotgun (WGS) entry which is preliminary data.</text>
</comment>
<dbReference type="InterPro" id="IPR017853">
    <property type="entry name" value="GH"/>
</dbReference>
<organism evidence="2 3">
    <name type="scientific">Paenibacillus antarcticus</name>
    <dbReference type="NCBI Taxonomy" id="253703"/>
    <lineage>
        <taxon>Bacteria</taxon>
        <taxon>Bacillati</taxon>
        <taxon>Bacillota</taxon>
        <taxon>Bacilli</taxon>
        <taxon>Bacillales</taxon>
        <taxon>Paenibacillaceae</taxon>
        <taxon>Paenibacillus</taxon>
    </lineage>
</organism>
<proteinExistence type="predicted"/>
<reference evidence="2 3" key="1">
    <citation type="submission" date="2016-03" db="EMBL/GenBank/DDBJ databases">
        <title>Draft genome sequence of Paenibacillus antarcticus CECT 5836.</title>
        <authorList>
            <person name="Shin S.-K."/>
            <person name="Yi H."/>
        </authorList>
    </citation>
    <scope>NUCLEOTIDE SEQUENCE [LARGE SCALE GENOMIC DNA]</scope>
    <source>
        <strain evidence="2 3">CECT 5836</strain>
    </source>
</reference>
<protein>
    <recommendedName>
        <fullName evidence="1">DUF4832 domain-containing protein</fullName>
    </recommendedName>
</protein>
<dbReference type="AlphaFoldDB" id="A0A168Q0M3"/>
<keyword evidence="3" id="KW-1185">Reference proteome</keyword>
<sequence>MDTKKVTFNPIQTDNVLNNPFMGFVADARYIPDTEQPVYRLAHANITWKDLEPEQGEYAFEQVEKDNHFEEWDARDVKLVIRVMLDRPSEIPHMDIPKWVYEATNQQGTEYDIEWGKGFSPDYLNPTLITLHQELIKKLADRYNDDSRIAYVELGSLGHWGEWHTINDDMVTIPFPKINIADQYVQHYINVFTNKHLMMRRPYPLAKQSNMGLFNDAFGNKESTVDEFDQWVNKGYTFWLTDEPMPAMPNYWANAPAGGEFSSAETPEFYFKDEHIEETLNQIKLTHPSWLGPYALNDVPMDGEIQRNVDRFMRTIGYRFSLLSETHQERVKPGRKLHVDMDWANTGVAPFYETWPLELSLVDEDGNLVTQQLTKEDIRTWQPGNKKTRQTLLVPKDLVAGNYTLCVAILDPDTQLPGIEFAMDGKRSDGRYTLGTMVVE</sequence>
<dbReference type="Gene3D" id="3.20.20.80">
    <property type="entry name" value="Glycosidases"/>
    <property type="match status" value="1"/>
</dbReference>
<dbReference type="SUPFAM" id="SSF51445">
    <property type="entry name" value="(Trans)glycosidases"/>
    <property type="match status" value="1"/>
</dbReference>
<accession>A0A168Q0M3</accession>